<feature type="region of interest" description="Disordered" evidence="1">
    <location>
        <begin position="196"/>
        <end position="217"/>
    </location>
</feature>
<reference evidence="5 6" key="1">
    <citation type="journal article" date="2023" name="Elife">
        <title>Identification of key yeast species and microbe-microbe interactions impacting larval growth of Drosophila in the wild.</title>
        <authorList>
            <person name="Mure A."/>
            <person name="Sugiura Y."/>
            <person name="Maeda R."/>
            <person name="Honda K."/>
            <person name="Sakurai N."/>
            <person name="Takahashi Y."/>
            <person name="Watada M."/>
            <person name="Katoh T."/>
            <person name="Gotoh A."/>
            <person name="Gotoh Y."/>
            <person name="Taniguchi I."/>
            <person name="Nakamura K."/>
            <person name="Hayashi T."/>
            <person name="Katayama T."/>
            <person name="Uemura T."/>
            <person name="Hattori Y."/>
        </authorList>
    </citation>
    <scope>NUCLEOTIDE SEQUENCE [LARGE SCALE GENOMIC DNA]</scope>
    <source>
        <strain evidence="5 6">SC-9</strain>
    </source>
</reference>
<evidence type="ECO:0000259" key="2">
    <source>
        <dbReference type="Pfam" id="PF08553"/>
    </source>
</evidence>
<organism evidence="5 6">
    <name type="scientific">Saccharomycopsis crataegensis</name>
    <dbReference type="NCBI Taxonomy" id="43959"/>
    <lineage>
        <taxon>Eukaryota</taxon>
        <taxon>Fungi</taxon>
        <taxon>Dikarya</taxon>
        <taxon>Ascomycota</taxon>
        <taxon>Saccharomycotina</taxon>
        <taxon>Saccharomycetes</taxon>
        <taxon>Saccharomycopsidaceae</taxon>
        <taxon>Saccharomycopsis</taxon>
    </lineage>
</organism>
<dbReference type="Gene3D" id="2.130.10.10">
    <property type="entry name" value="YVTN repeat-like/Quinoprotein amine dehydrogenase"/>
    <property type="match status" value="1"/>
</dbReference>
<evidence type="ECO:0000259" key="4">
    <source>
        <dbReference type="Pfam" id="PF17748"/>
    </source>
</evidence>
<proteinExistence type="predicted"/>
<dbReference type="PANTHER" id="PTHR31913:SF0">
    <property type="entry name" value="VACUOLAR IMPORT AND DEGRADATION PROTEIN 27"/>
    <property type="match status" value="1"/>
</dbReference>
<feature type="domain" description="Vid27 PH-like" evidence="3">
    <location>
        <begin position="251"/>
        <end position="356"/>
    </location>
</feature>
<dbReference type="GO" id="GO:0005634">
    <property type="term" value="C:nucleus"/>
    <property type="evidence" value="ECO:0007669"/>
    <property type="project" value="TreeGrafter"/>
</dbReference>
<dbReference type="SUPFAM" id="SSF69322">
    <property type="entry name" value="Tricorn protease domain 2"/>
    <property type="match status" value="1"/>
</dbReference>
<dbReference type="RefSeq" id="XP_064854767.1">
    <property type="nucleotide sequence ID" value="XM_064998695.1"/>
</dbReference>
<feature type="region of interest" description="Disordered" evidence="1">
    <location>
        <begin position="391"/>
        <end position="414"/>
    </location>
</feature>
<dbReference type="GeneID" id="90075746"/>
<gene>
    <name evidence="5" type="ORF">DASC09_050960</name>
</gene>
<dbReference type="Pfam" id="PF08553">
    <property type="entry name" value="VID27"/>
    <property type="match status" value="1"/>
</dbReference>
<dbReference type="InterPro" id="IPR015943">
    <property type="entry name" value="WD40/YVTN_repeat-like_dom_sf"/>
</dbReference>
<dbReference type="Pfam" id="PF17748">
    <property type="entry name" value="VID27_N"/>
    <property type="match status" value="1"/>
</dbReference>
<dbReference type="InterPro" id="IPR040458">
    <property type="entry name" value="Vid27"/>
</dbReference>
<dbReference type="InterPro" id="IPR040768">
    <property type="entry name" value="Vid27_PH"/>
</dbReference>
<comment type="caution">
    <text evidence="5">The sequence shown here is derived from an EMBL/GenBank/DDBJ whole genome shotgun (WGS) entry which is preliminary data.</text>
</comment>
<dbReference type="Proteomes" id="UP001360560">
    <property type="component" value="Unassembled WGS sequence"/>
</dbReference>
<evidence type="ECO:0000313" key="6">
    <source>
        <dbReference type="Proteomes" id="UP001360560"/>
    </source>
</evidence>
<dbReference type="EMBL" id="BTFZ01000012">
    <property type="protein sequence ID" value="GMM37771.1"/>
    <property type="molecule type" value="Genomic_DNA"/>
</dbReference>
<feature type="domain" description="Vid27 N-terminal" evidence="4">
    <location>
        <begin position="1"/>
        <end position="171"/>
    </location>
</feature>
<dbReference type="AlphaFoldDB" id="A0AAV5QT79"/>
<dbReference type="PANTHER" id="PTHR31913">
    <property type="entry name" value="VACUOLAR IMPORT AND DEGRADATION PROTEIN 27"/>
    <property type="match status" value="1"/>
</dbReference>
<protein>
    <submittedName>
        <fullName evidence="5">Vid27 protein</fullName>
    </submittedName>
</protein>
<dbReference type="GO" id="GO:0005737">
    <property type="term" value="C:cytoplasm"/>
    <property type="evidence" value="ECO:0007669"/>
    <property type="project" value="TreeGrafter"/>
</dbReference>
<evidence type="ECO:0000256" key="1">
    <source>
        <dbReference type="SAM" id="MobiDB-lite"/>
    </source>
</evidence>
<feature type="domain" description="Vacuolar import/degradation Vid27 C-terminal" evidence="2">
    <location>
        <begin position="441"/>
        <end position="796"/>
    </location>
</feature>
<accession>A0AAV5QT79</accession>
<dbReference type="Pfam" id="PF17747">
    <property type="entry name" value="VID27_PH"/>
    <property type="match status" value="1"/>
</dbReference>
<keyword evidence="6" id="KW-1185">Reference proteome</keyword>
<dbReference type="InterPro" id="IPR040979">
    <property type="entry name" value="Vid27_N"/>
</dbReference>
<feature type="compositionally biased region" description="Acidic residues" evidence="1">
    <location>
        <begin position="395"/>
        <end position="410"/>
    </location>
</feature>
<name>A0AAV5QT79_9ASCO</name>
<dbReference type="InterPro" id="IPR013863">
    <property type="entry name" value="VID27_C"/>
</dbReference>
<feature type="compositionally biased region" description="Acidic residues" evidence="1">
    <location>
        <begin position="199"/>
        <end position="213"/>
    </location>
</feature>
<sequence>MNILKKILGSGQKDDLVVIPSGQLIISRSPSSPKSESECLYNDAVAAIRPTSITFNYQLVVQKAYEEGEQQLKDDEENDDSLLEEIESGDERTFLISQDLEFHKYINADGNTTIVWKDVSGDDGDKFAFVCDISVSENLIDQFMKTIWKCEFERKYKRSSNLATDADLVEFHYDFSKHMSSNIFDSNELMDSGEYVQSTEDDDDDDDDDEEEFKDAMTGSPAKIPYEKVAAPISFSNKKKKNLVAPDGDSLVSNTCELHFFDSVETAFVSKESGAVANVVDAGKWEYWLIIKSKDKVLLAAKIDENMSPTFNYDHLCFIFNYIVDEDEGTSWLLKFAEFDALSDFQTGLMQALWESLNKAKWGKIKKEDQDYIVDAFNDLKIDGCKDDADKLEDSSAEEEEEEEEEPQEEECSKTLRSGKKTLSYISDDAASVARFKSNKEKNKALAVSYSNERSYVVRGNKIGVFKSNDNNSLDFYTAIENIKNTSGKTFTPERIMLHGEDSSLILKDPSRIGNLYKMDLTKGQVVEEYNAGKPDAKLDVLEVNPTKKFSQLTNEQTFLGLSKNGLFKIDPRISGNNLVESELKQYLSKTNFSAITSTAQGNIAVASKDGEIKLFDRLGINAKTRLPGLGEEIRGLDVSADGRWVLATCSTFLLLIDAQIKEGKNAGTTGFLKSFSKDSKPIPKMLQLLPQHVVLMRQHTKKPIEFTFARFNTGLESKETTIISSSGPYVIRWSLRKILKGDREPYLIKRYGMEVIADEFTYGSDKNAIVTMSDDVALVNKKRFLKPSRETFSDTKRY</sequence>
<evidence type="ECO:0000259" key="3">
    <source>
        <dbReference type="Pfam" id="PF17747"/>
    </source>
</evidence>
<evidence type="ECO:0000313" key="5">
    <source>
        <dbReference type="EMBL" id="GMM37771.1"/>
    </source>
</evidence>